<dbReference type="PANTHER" id="PTHR11530:SF17">
    <property type="entry name" value="RE49860P"/>
    <property type="match status" value="1"/>
</dbReference>
<feature type="binding site" evidence="6">
    <location>
        <begin position="67"/>
        <end position="68"/>
    </location>
    <ligand>
        <name>FAD</name>
        <dbReference type="ChEBI" id="CHEBI:57692"/>
    </ligand>
</feature>
<dbReference type="GO" id="GO:0003884">
    <property type="term" value="F:D-amino-acid oxidase activity"/>
    <property type="evidence" value="ECO:0007669"/>
    <property type="project" value="InterPro"/>
</dbReference>
<evidence type="ECO:0000256" key="6">
    <source>
        <dbReference type="PIRSR" id="PIRSR000189-1"/>
    </source>
</evidence>
<keyword evidence="4 6" id="KW-0274">FAD</keyword>
<dbReference type="SUPFAM" id="SSF51971">
    <property type="entry name" value="Nucleotide-binding domain"/>
    <property type="match status" value="1"/>
</dbReference>
<evidence type="ECO:0000256" key="3">
    <source>
        <dbReference type="ARBA" id="ARBA00022630"/>
    </source>
</evidence>
<feature type="binding site" evidence="6">
    <location>
        <position position="330"/>
    </location>
    <ligand>
        <name>D-dopa</name>
        <dbReference type="ChEBI" id="CHEBI:149689"/>
    </ligand>
</feature>
<feature type="binding site" evidence="6">
    <location>
        <position position="275"/>
    </location>
    <ligand>
        <name>D-dopa</name>
        <dbReference type="ChEBI" id="CHEBI:149689"/>
    </ligand>
</feature>
<keyword evidence="5" id="KW-0560">Oxidoreductase</keyword>
<keyword evidence="9" id="KW-1185">Reference proteome</keyword>
<dbReference type="InterPro" id="IPR006181">
    <property type="entry name" value="D-amino_acid_oxidase_CS"/>
</dbReference>
<evidence type="ECO:0000256" key="4">
    <source>
        <dbReference type="ARBA" id="ARBA00022827"/>
    </source>
</evidence>
<comment type="cofactor">
    <cofactor evidence="1 6">
        <name>FAD</name>
        <dbReference type="ChEBI" id="CHEBI:57692"/>
    </cofactor>
</comment>
<dbReference type="Gene3D" id="3.30.9.10">
    <property type="entry name" value="D-Amino Acid Oxidase, subunit A, domain 2"/>
    <property type="match status" value="1"/>
</dbReference>
<sequence length="393" mass="43303">MHLRNILLTALQCSGRKVVGQPGGLQMPNVAVIGAGIIGLSTALRVQREVIGANVTIFAEKYLEGTTSIGSGGIFRCGSLAVAPTDELALTAAANALALIHLVLRAPCNKTFEFIYREWLKTSWSYYQDVLHSDEASGAGLTEFPCYMFSDDERFTWNQVLADVIPSYRMLTHHEMELAPINAVGGTFFVTISVETRKFLPWAFQKFTKNGGKFVQRILNNYHELGQNFDVVVNCAGIGAKKLANDRFLEPVRGQVFKVQAPWIKCGYYLGLDTYIIPNVDHVTVGGTRNLGSWSTEVDPHDSESIWKRATDLCPSLKDGTVLEEWVGLRPYRIPVRIEKELVQSDGVTVKVVHNYGHGGYGVTLAPGCARHCVKLIREALEGNMASAPKSKL</sequence>
<protein>
    <recommendedName>
        <fullName evidence="7">FAD dependent oxidoreductase domain-containing protein</fullName>
    </recommendedName>
</protein>
<comment type="similarity">
    <text evidence="2">Belongs to the DAMOX/DASOX family.</text>
</comment>
<feature type="binding site" evidence="6">
    <location>
        <position position="360"/>
    </location>
    <ligand>
        <name>D-dopa</name>
        <dbReference type="ChEBI" id="CHEBI:149689"/>
    </ligand>
</feature>
<dbReference type="InterPro" id="IPR006076">
    <property type="entry name" value="FAD-dep_OxRdtase"/>
</dbReference>
<dbReference type="GO" id="GO:0071949">
    <property type="term" value="F:FAD binding"/>
    <property type="evidence" value="ECO:0007669"/>
    <property type="project" value="InterPro"/>
</dbReference>
<dbReference type="EMBL" id="OA882146">
    <property type="protein sequence ID" value="CAD7273248.1"/>
    <property type="molecule type" value="Genomic_DNA"/>
</dbReference>
<dbReference type="PANTHER" id="PTHR11530">
    <property type="entry name" value="D-AMINO ACID OXIDASE"/>
    <property type="match status" value="1"/>
</dbReference>
<evidence type="ECO:0000259" key="7">
    <source>
        <dbReference type="Pfam" id="PF01266"/>
    </source>
</evidence>
<reference evidence="8" key="1">
    <citation type="submission" date="2020-11" db="EMBL/GenBank/DDBJ databases">
        <authorList>
            <person name="Tran Van P."/>
        </authorList>
    </citation>
    <scope>NUCLEOTIDE SEQUENCE</scope>
</reference>
<dbReference type="PROSITE" id="PS00677">
    <property type="entry name" value="DAO"/>
    <property type="match status" value="1"/>
</dbReference>
<dbReference type="Gene3D" id="3.40.50.720">
    <property type="entry name" value="NAD(P)-binding Rossmann-like Domain"/>
    <property type="match status" value="1"/>
</dbReference>
<gene>
    <name evidence="8" type="ORF">NMOB1V02_LOCUS1147</name>
</gene>
<dbReference type="InterPro" id="IPR023209">
    <property type="entry name" value="DAO"/>
</dbReference>
<feature type="domain" description="FAD dependent oxidoreductase" evidence="7">
    <location>
        <begin position="30"/>
        <end position="374"/>
    </location>
</feature>
<evidence type="ECO:0000256" key="5">
    <source>
        <dbReference type="ARBA" id="ARBA00023002"/>
    </source>
</evidence>
<proteinExistence type="inferred from homology"/>
<evidence type="ECO:0000256" key="2">
    <source>
        <dbReference type="ARBA" id="ARBA00006730"/>
    </source>
</evidence>
<dbReference type="Proteomes" id="UP000678499">
    <property type="component" value="Unassembled WGS sequence"/>
</dbReference>
<dbReference type="AlphaFoldDB" id="A0A7R9GA74"/>
<dbReference type="SUPFAM" id="SSF54373">
    <property type="entry name" value="FAD-linked reductases, C-terminal domain"/>
    <property type="match status" value="1"/>
</dbReference>
<evidence type="ECO:0000313" key="8">
    <source>
        <dbReference type="EMBL" id="CAD7273248.1"/>
    </source>
</evidence>
<dbReference type="GO" id="GO:0005737">
    <property type="term" value="C:cytoplasm"/>
    <property type="evidence" value="ECO:0007669"/>
    <property type="project" value="TreeGrafter"/>
</dbReference>
<accession>A0A7R9GA74</accession>
<organism evidence="8">
    <name type="scientific">Notodromas monacha</name>
    <dbReference type="NCBI Taxonomy" id="399045"/>
    <lineage>
        <taxon>Eukaryota</taxon>
        <taxon>Metazoa</taxon>
        <taxon>Ecdysozoa</taxon>
        <taxon>Arthropoda</taxon>
        <taxon>Crustacea</taxon>
        <taxon>Oligostraca</taxon>
        <taxon>Ostracoda</taxon>
        <taxon>Podocopa</taxon>
        <taxon>Podocopida</taxon>
        <taxon>Cypridocopina</taxon>
        <taxon>Cypridoidea</taxon>
        <taxon>Cyprididae</taxon>
        <taxon>Notodromas</taxon>
    </lineage>
</organism>
<name>A0A7R9GA74_9CRUS</name>
<dbReference type="EMBL" id="CAJPEX010000109">
    <property type="protein sequence ID" value="CAG0913400.1"/>
    <property type="molecule type" value="Genomic_DNA"/>
</dbReference>
<evidence type="ECO:0000256" key="1">
    <source>
        <dbReference type="ARBA" id="ARBA00001974"/>
    </source>
</evidence>
<keyword evidence="3" id="KW-0285">Flavoprotein</keyword>
<evidence type="ECO:0000313" key="9">
    <source>
        <dbReference type="Proteomes" id="UP000678499"/>
    </source>
</evidence>
<dbReference type="GO" id="GO:0019478">
    <property type="term" value="P:D-amino acid catabolic process"/>
    <property type="evidence" value="ECO:0007669"/>
    <property type="project" value="TreeGrafter"/>
</dbReference>
<feature type="binding site" evidence="6">
    <location>
        <begin position="359"/>
        <end position="364"/>
    </location>
    <ligand>
        <name>FAD</name>
        <dbReference type="ChEBI" id="CHEBI:57692"/>
    </ligand>
</feature>
<dbReference type="Pfam" id="PF01266">
    <property type="entry name" value="DAO"/>
    <property type="match status" value="1"/>
</dbReference>
<dbReference type="PIRSF" id="PIRSF000189">
    <property type="entry name" value="D-aa_oxidase"/>
    <property type="match status" value="1"/>
</dbReference>
<dbReference type="OrthoDB" id="2015447at2759"/>